<dbReference type="InterPro" id="IPR008201">
    <property type="entry name" value="HepT-like"/>
</dbReference>
<dbReference type="KEGG" id="paco:AACT_0219"/>
<dbReference type="PANTHER" id="PTHR34139">
    <property type="entry name" value="UPF0331 PROTEIN MJ0127"/>
    <property type="match status" value="1"/>
</dbReference>
<dbReference type="GO" id="GO:0000166">
    <property type="term" value="F:nucleotide binding"/>
    <property type="evidence" value="ECO:0007669"/>
    <property type="project" value="UniProtKB-KW"/>
</dbReference>
<evidence type="ECO:0000256" key="5">
    <source>
        <dbReference type="ARBA" id="ARBA00022801"/>
    </source>
</evidence>
<sequence length="117" mass="13478">MSNLSVYAKTKFILKMIDNIKRIITKHGGIVKALEDELEAQPAILMALLQIGESLNKIDKEVIKKYDLEQEAKGSYDVRNFIAHDYERVRLEIVEDILRSGLEELEEKILKLSADFE</sequence>
<gene>
    <name evidence="6" type="ORF">AACT_0219</name>
</gene>
<dbReference type="InterPro" id="IPR051813">
    <property type="entry name" value="HepT_RNase_toxin"/>
</dbReference>
<keyword evidence="1" id="KW-0597">Phosphoprotein</keyword>
<name>A0A6M8EFR0_9BACT</name>
<dbReference type="PANTHER" id="PTHR34139:SF1">
    <property type="entry name" value="RNASE MJ1380-RELATED"/>
    <property type="match status" value="1"/>
</dbReference>
<reference evidence="6 7" key="1">
    <citation type="submission" date="2019-08" db="EMBL/GenBank/DDBJ databases">
        <title>Complete genome sequence of Arcobacter acticola.</title>
        <authorList>
            <person name="Miller W."/>
        </authorList>
    </citation>
    <scope>NUCLEOTIDE SEQUENCE [LARGE SCALE GENOMIC DNA]</scope>
    <source>
        <strain evidence="6 7">KCTC 52212</strain>
    </source>
</reference>
<keyword evidence="5" id="KW-0378">Hydrolase</keyword>
<dbReference type="GO" id="GO:0004540">
    <property type="term" value="F:RNA nuclease activity"/>
    <property type="evidence" value="ECO:0007669"/>
    <property type="project" value="InterPro"/>
</dbReference>
<keyword evidence="7" id="KW-1185">Reference proteome</keyword>
<dbReference type="GO" id="GO:0110001">
    <property type="term" value="C:toxin-antitoxin complex"/>
    <property type="evidence" value="ECO:0007669"/>
    <property type="project" value="InterPro"/>
</dbReference>
<keyword evidence="3" id="KW-0540">Nuclease</keyword>
<evidence type="ECO:0000256" key="1">
    <source>
        <dbReference type="ARBA" id="ARBA00022553"/>
    </source>
</evidence>
<dbReference type="RefSeq" id="WP_172124179.1">
    <property type="nucleotide sequence ID" value="NZ_CP042652.1"/>
</dbReference>
<organism evidence="6 7">
    <name type="scientific">Arcobacter acticola</name>
    <dbReference type="NCBI Taxonomy" id="1849015"/>
    <lineage>
        <taxon>Bacteria</taxon>
        <taxon>Pseudomonadati</taxon>
        <taxon>Campylobacterota</taxon>
        <taxon>Epsilonproteobacteria</taxon>
        <taxon>Campylobacterales</taxon>
        <taxon>Arcobacteraceae</taxon>
        <taxon>Arcobacter</taxon>
    </lineage>
</organism>
<dbReference type="AlphaFoldDB" id="A0A6M8EFR0"/>
<keyword evidence="4" id="KW-0547">Nucleotide-binding</keyword>
<dbReference type="EMBL" id="CP042652">
    <property type="protein sequence ID" value="QKE27448.1"/>
    <property type="molecule type" value="Genomic_DNA"/>
</dbReference>
<proteinExistence type="predicted"/>
<dbReference type="GO" id="GO:0016787">
    <property type="term" value="F:hydrolase activity"/>
    <property type="evidence" value="ECO:0007669"/>
    <property type="project" value="UniProtKB-KW"/>
</dbReference>
<accession>A0A6M8EFR0</accession>
<protein>
    <submittedName>
        <fullName evidence="6">DUF86 domain-containing protein</fullName>
    </submittedName>
</protein>
<dbReference type="Proteomes" id="UP000503483">
    <property type="component" value="Chromosome"/>
</dbReference>
<evidence type="ECO:0000256" key="3">
    <source>
        <dbReference type="ARBA" id="ARBA00022722"/>
    </source>
</evidence>
<evidence type="ECO:0000256" key="4">
    <source>
        <dbReference type="ARBA" id="ARBA00022741"/>
    </source>
</evidence>
<dbReference type="Pfam" id="PF01934">
    <property type="entry name" value="HepT-like"/>
    <property type="match status" value="1"/>
</dbReference>
<keyword evidence="2" id="KW-1277">Toxin-antitoxin system</keyword>
<evidence type="ECO:0000313" key="6">
    <source>
        <dbReference type="EMBL" id="QKE27448.1"/>
    </source>
</evidence>
<evidence type="ECO:0000256" key="2">
    <source>
        <dbReference type="ARBA" id="ARBA00022649"/>
    </source>
</evidence>
<evidence type="ECO:0000313" key="7">
    <source>
        <dbReference type="Proteomes" id="UP000503483"/>
    </source>
</evidence>